<dbReference type="Gene3D" id="3.90.25.10">
    <property type="entry name" value="UDP-galactose 4-epimerase, domain 1"/>
    <property type="match status" value="1"/>
</dbReference>
<dbReference type="PANTHER" id="PTHR43725">
    <property type="entry name" value="UDP-GLUCOSE 4-EPIMERASE"/>
    <property type="match status" value="1"/>
</dbReference>
<dbReference type="InterPro" id="IPR036291">
    <property type="entry name" value="NAD(P)-bd_dom_sf"/>
</dbReference>
<dbReference type="GO" id="GO:0033499">
    <property type="term" value="P:galactose catabolic process via UDP-galactose, Leloir pathway"/>
    <property type="evidence" value="ECO:0007669"/>
    <property type="project" value="TreeGrafter"/>
</dbReference>
<reference evidence="7" key="1">
    <citation type="submission" date="2014-05" db="EMBL/GenBank/DDBJ databases">
        <title>Key roles for freshwater Actinobacteria revealed by deep metagenomic sequencing.</title>
        <authorList>
            <person name="Ghai R."/>
            <person name="Mizuno C.M."/>
            <person name="Picazo A."/>
            <person name="Camacho A."/>
            <person name="Rodriguez-Valera F."/>
        </authorList>
    </citation>
    <scope>NUCLEOTIDE SEQUENCE</scope>
</reference>
<name>A0A094PLK5_9ZZZZ</name>
<dbReference type="GO" id="GO:0003978">
    <property type="term" value="F:UDP-glucose 4-epimerase activity"/>
    <property type="evidence" value="ECO:0007669"/>
    <property type="project" value="InterPro"/>
</dbReference>
<dbReference type="NCBIfam" id="TIGR01179">
    <property type="entry name" value="galE"/>
    <property type="match status" value="1"/>
</dbReference>
<dbReference type="AlphaFoldDB" id="A0A094PLK5"/>
<dbReference type="InterPro" id="IPR001509">
    <property type="entry name" value="Epimerase_deHydtase"/>
</dbReference>
<evidence type="ECO:0000313" key="7">
    <source>
        <dbReference type="EMBL" id="KGA12615.1"/>
    </source>
</evidence>
<dbReference type="CDD" id="cd05247">
    <property type="entry name" value="UDP_G4E_1_SDR_e"/>
    <property type="match status" value="1"/>
</dbReference>
<feature type="domain" description="NAD-dependent epimerase/dehydratase" evidence="6">
    <location>
        <begin position="3"/>
        <end position="249"/>
    </location>
</feature>
<comment type="cofactor">
    <cofactor evidence="1">
        <name>NAD(+)</name>
        <dbReference type="ChEBI" id="CHEBI:57540"/>
    </cofactor>
</comment>
<dbReference type="InterPro" id="IPR005886">
    <property type="entry name" value="UDP_G4E"/>
</dbReference>
<keyword evidence="5" id="KW-0119">Carbohydrate metabolism</keyword>
<dbReference type="Gene3D" id="3.40.50.720">
    <property type="entry name" value="NAD(P)-binding Rossmann-like Domain"/>
    <property type="match status" value="1"/>
</dbReference>
<comment type="similarity">
    <text evidence="2">Belongs to the NAD(P)-dependent epimerase/dehydratase family.</text>
</comment>
<dbReference type="PANTHER" id="PTHR43725:SF53">
    <property type="entry name" value="UDP-ARABINOSE 4-EPIMERASE 1"/>
    <property type="match status" value="1"/>
</dbReference>
<evidence type="ECO:0000256" key="5">
    <source>
        <dbReference type="ARBA" id="ARBA00023277"/>
    </source>
</evidence>
<comment type="caution">
    <text evidence="7">The sequence shown here is derived from an EMBL/GenBank/DDBJ whole genome shotgun (WGS) entry which is preliminary data.</text>
</comment>
<dbReference type="SUPFAM" id="SSF51735">
    <property type="entry name" value="NAD(P)-binding Rossmann-fold domains"/>
    <property type="match status" value="1"/>
</dbReference>
<evidence type="ECO:0000259" key="6">
    <source>
        <dbReference type="Pfam" id="PF01370"/>
    </source>
</evidence>
<dbReference type="EMBL" id="JNSK01000195">
    <property type="protein sequence ID" value="KGA12615.1"/>
    <property type="molecule type" value="Genomic_DNA"/>
</dbReference>
<evidence type="ECO:0000256" key="2">
    <source>
        <dbReference type="ARBA" id="ARBA00007637"/>
    </source>
</evidence>
<keyword evidence="4" id="KW-0413">Isomerase</keyword>
<evidence type="ECO:0000256" key="3">
    <source>
        <dbReference type="ARBA" id="ARBA00023027"/>
    </source>
</evidence>
<keyword evidence="3" id="KW-0520">NAD</keyword>
<evidence type="ECO:0000256" key="4">
    <source>
        <dbReference type="ARBA" id="ARBA00023235"/>
    </source>
</evidence>
<gene>
    <name evidence="7" type="ORF">GM50_23835</name>
</gene>
<protein>
    <recommendedName>
        <fullName evidence="6">NAD-dependent epimerase/dehydratase domain-containing protein</fullName>
    </recommendedName>
</protein>
<dbReference type="Pfam" id="PF01370">
    <property type="entry name" value="Epimerase"/>
    <property type="match status" value="1"/>
</dbReference>
<sequence>MRVLVTGGTGYIGSTAVEILLGQGFEISILDDCSMGHADTVPAGVRFIQGSLLNAAEVADALTGCDAVMHFAGKSLVGESVEKPDLYHSVNVDGTRILLDEMRKQSITKIVFSSSAATYGEPKVVPILETSETSPTNPYGATKLAIDHMITKEATEYGISAASLRYFNVAGALKADRGWLAERHNPETHLIPNVLRSTQENPVKIFGTDWPTADGTCIRDYVHVIDLIDAHIKALNSLGAAGHEIYNLGSGSGYSVREVVKAASDAIGHQIPFVDSPRRAGDPAVLIADISKAKKILDWAPTRDMTTMVADTLSSMG</sequence>
<proteinExistence type="inferred from homology"/>
<evidence type="ECO:0000256" key="1">
    <source>
        <dbReference type="ARBA" id="ARBA00001911"/>
    </source>
</evidence>
<accession>A0A094PLK5</accession>
<organism evidence="7">
    <name type="scientific">freshwater metagenome</name>
    <dbReference type="NCBI Taxonomy" id="449393"/>
    <lineage>
        <taxon>unclassified sequences</taxon>
        <taxon>metagenomes</taxon>
        <taxon>ecological metagenomes</taxon>
    </lineage>
</organism>